<dbReference type="InterPro" id="IPR024466">
    <property type="entry name" value="CHP02679_N"/>
</dbReference>
<dbReference type="NCBIfam" id="TIGR02679">
    <property type="entry name" value="TIGR02679 family protein"/>
    <property type="match status" value="1"/>
</dbReference>
<comment type="caution">
    <text evidence="3">The sequence shown here is derived from an EMBL/GenBank/DDBJ whole genome shotgun (WGS) entry which is preliminary data.</text>
</comment>
<name>A0A5R8PF46_9NOCA</name>
<feature type="domain" description="DUF2399" evidence="1">
    <location>
        <begin position="265"/>
        <end position="413"/>
    </location>
</feature>
<accession>A0A5R8PF46</accession>
<dbReference type="InterPro" id="IPR024465">
    <property type="entry name" value="DUF2399"/>
</dbReference>
<feature type="domain" description="Conserved hypothetical protein CHP02679 N terminus" evidence="2">
    <location>
        <begin position="41"/>
        <end position="243"/>
    </location>
</feature>
<dbReference type="Pfam" id="PF09664">
    <property type="entry name" value="DUF2399"/>
    <property type="match status" value="1"/>
</dbReference>
<evidence type="ECO:0000259" key="1">
    <source>
        <dbReference type="Pfam" id="PF09664"/>
    </source>
</evidence>
<dbReference type="InterPro" id="IPR013495">
    <property type="entry name" value="CHP02679"/>
</dbReference>
<dbReference type="AlphaFoldDB" id="A0A5R8PF46"/>
<evidence type="ECO:0000313" key="3">
    <source>
        <dbReference type="EMBL" id="TLG10917.1"/>
    </source>
</evidence>
<reference evidence="3 4" key="1">
    <citation type="submission" date="2019-05" db="EMBL/GenBank/DDBJ databases">
        <title>Genomes sequences of two Nocardia cyriacigeorgica environmental isolates, type strains Nocardia asteroides ATCC 19247 and Nocardia cyriacigeorgica DSM 44484.</title>
        <authorList>
            <person name="Vautrin F."/>
            <person name="Bergeron E."/>
            <person name="Dubost A."/>
            <person name="Abrouk D."/>
            <person name="Rodriguez Nava V."/>
            <person name="Pujic P."/>
        </authorList>
    </citation>
    <scope>NUCLEOTIDE SEQUENCE [LARGE SCALE GENOMIC DNA]</scope>
    <source>
        <strain evidence="3 4">EML 1456</strain>
    </source>
</reference>
<evidence type="ECO:0000259" key="2">
    <source>
        <dbReference type="Pfam" id="PF11796"/>
    </source>
</evidence>
<sequence>MVDNPPTAGTDEARLRKILGGPETEWLLARIRERMAAGKPLRGPVRLHAPSPAQRAAVDGILGRRSGTAASVSIRLEQLDAVLRDSGIHSGGLASAVTLLSGPVSVRADEAAAAERAWSDALSRGAALASQRPALRQWWERMSGRGVIRRLAGDPATAAALLDDACQVVQALPVRRELLGVFAARTLGSAHALDNDRPVATVVVAALRALAGLSDDADRRTVWLSAGLIVDELSSTVLTVGLSAVADTAAGRAVNLWRDAGQPTVLTLRQLSAGAPEFSAEVVRVCENPAVIAAAADRIGPRCPPIVCTAGQPGAAVIRLLDLLTASGSSLRYHGDFDWYGITIANLLHRRYGWQPWQFGAADYLAAIPPVDTEPLQGAAVDAVWDAELGAAMASRGVQIEEEVVLDRLLDELAG</sequence>
<dbReference type="Pfam" id="PF11796">
    <property type="entry name" value="DUF3323"/>
    <property type="match status" value="1"/>
</dbReference>
<dbReference type="Proteomes" id="UP000308349">
    <property type="component" value="Unassembled WGS sequence"/>
</dbReference>
<dbReference type="EMBL" id="VBUU01000011">
    <property type="protein sequence ID" value="TLG10917.1"/>
    <property type="molecule type" value="Genomic_DNA"/>
</dbReference>
<proteinExistence type="predicted"/>
<evidence type="ECO:0000313" key="4">
    <source>
        <dbReference type="Proteomes" id="UP000308349"/>
    </source>
</evidence>
<protein>
    <submittedName>
        <fullName evidence="3">TIGR02679 family protein</fullName>
    </submittedName>
</protein>
<gene>
    <name evidence="3" type="ORF">FEK35_13570</name>
</gene>
<organism evidence="3 4">
    <name type="scientific">Nocardia cyriacigeorgica</name>
    <dbReference type="NCBI Taxonomy" id="135487"/>
    <lineage>
        <taxon>Bacteria</taxon>
        <taxon>Bacillati</taxon>
        <taxon>Actinomycetota</taxon>
        <taxon>Actinomycetes</taxon>
        <taxon>Mycobacteriales</taxon>
        <taxon>Nocardiaceae</taxon>
        <taxon>Nocardia</taxon>
    </lineage>
</organism>
<dbReference type="RefSeq" id="WP_138456490.1">
    <property type="nucleotide sequence ID" value="NZ_VBUU01000011.1"/>
</dbReference>
<dbReference type="OrthoDB" id="8188786at2"/>